<dbReference type="AlphaFoldDB" id="A0A9X6QIK5"/>
<dbReference type="EMBL" id="MOOK01000240">
    <property type="protein sequence ID" value="OUB39405.1"/>
    <property type="molecule type" value="Genomic_DNA"/>
</dbReference>
<dbReference type="Pfam" id="PF20289">
    <property type="entry name" value="MComp1"/>
    <property type="match status" value="1"/>
</dbReference>
<evidence type="ECO:0000313" key="2">
    <source>
        <dbReference type="Proteomes" id="UP000194816"/>
    </source>
</evidence>
<comment type="caution">
    <text evidence="1">The sequence shown here is derived from an EMBL/GenBank/DDBJ whole genome shotgun (WGS) entry which is preliminary data.</text>
</comment>
<protein>
    <submittedName>
        <fullName evidence="1">Uncharacterized protein</fullName>
    </submittedName>
</protein>
<proteinExistence type="predicted"/>
<evidence type="ECO:0000313" key="1">
    <source>
        <dbReference type="EMBL" id="OUB39405.1"/>
    </source>
</evidence>
<sequence length="185" mass="22165">MEKSDVVVELQEKNKTFKKYNVKSWVKSQLEYNINIFTVVLKENMELELFWEELTNSIAFHFQSELEKNIEIWNVYVVFFVEAAVDKELKYEIEQDKYSSRKIVYDCFETHNKDVDFEIKCVLDNKLFGFQLQQVETQNKDTIHLRSVEDVVKEMDMKLYQIIKYSQKNSNVKSGKLLDLYKGKI</sequence>
<dbReference type="Proteomes" id="UP000194816">
    <property type="component" value="Unassembled WGS sequence"/>
</dbReference>
<reference evidence="1 2" key="1">
    <citation type="submission" date="2016-10" db="EMBL/GenBank/DDBJ databases">
        <title>Comparative genomics of Bacillus thuringiensis reveals a path to pathogens against multiple invertebrate hosts.</title>
        <authorList>
            <person name="Zheng J."/>
            <person name="Gao Q."/>
            <person name="Liu H."/>
            <person name="Peng D."/>
            <person name="Ruan L."/>
            <person name="Sun M."/>
        </authorList>
    </citation>
    <scope>NUCLEOTIDE SEQUENCE [LARGE SCALE GENOMIC DNA]</scope>
    <source>
        <strain evidence="1">BGSC 4AU1</strain>
    </source>
</reference>
<accession>A0A9X6QIK5</accession>
<gene>
    <name evidence="1" type="ORF">BK716_32500</name>
</gene>
<dbReference type="InterPro" id="IPR046905">
    <property type="entry name" value="ABC-3C_MC1"/>
</dbReference>
<name>A0A9X6QIK5_BACUH</name>
<organism evidence="1 2">
    <name type="scientific">Bacillus thuringiensis subsp. higo</name>
    <dbReference type="NCBI Taxonomy" id="132266"/>
    <lineage>
        <taxon>Bacteria</taxon>
        <taxon>Bacillati</taxon>
        <taxon>Bacillota</taxon>
        <taxon>Bacilli</taxon>
        <taxon>Bacillales</taxon>
        <taxon>Bacillaceae</taxon>
        <taxon>Bacillus</taxon>
        <taxon>Bacillus cereus group</taxon>
    </lineage>
</organism>